<feature type="transmembrane region" description="Helical" evidence="6">
    <location>
        <begin position="560"/>
        <end position="579"/>
    </location>
</feature>
<name>A0AAN7B3I8_9PEZI</name>
<proteinExistence type="predicted"/>
<evidence type="ECO:0000313" key="9">
    <source>
        <dbReference type="Proteomes" id="UP001301769"/>
    </source>
</evidence>
<dbReference type="EMBL" id="MU858149">
    <property type="protein sequence ID" value="KAK4211446.1"/>
    <property type="molecule type" value="Genomic_DNA"/>
</dbReference>
<feature type="compositionally biased region" description="Basic and acidic residues" evidence="5">
    <location>
        <begin position="9"/>
        <end position="19"/>
    </location>
</feature>
<dbReference type="GO" id="GO:0015174">
    <property type="term" value="F:basic amino acid transmembrane transporter activity"/>
    <property type="evidence" value="ECO:0007669"/>
    <property type="project" value="TreeGrafter"/>
</dbReference>
<feature type="transmembrane region" description="Helical" evidence="6">
    <location>
        <begin position="213"/>
        <end position="236"/>
    </location>
</feature>
<keyword evidence="4 6" id="KW-0472">Membrane</keyword>
<evidence type="ECO:0000256" key="1">
    <source>
        <dbReference type="ARBA" id="ARBA00004141"/>
    </source>
</evidence>
<feature type="domain" description="Major facilitator superfamily (MFS) profile" evidence="7">
    <location>
        <begin position="91"/>
        <end position="584"/>
    </location>
</feature>
<feature type="transmembrane region" description="Helical" evidence="6">
    <location>
        <begin position="382"/>
        <end position="405"/>
    </location>
</feature>
<dbReference type="InterPro" id="IPR011701">
    <property type="entry name" value="MFS"/>
</dbReference>
<feature type="transmembrane region" description="Helical" evidence="6">
    <location>
        <begin position="284"/>
        <end position="305"/>
    </location>
</feature>
<dbReference type="Gene3D" id="1.20.1250.20">
    <property type="entry name" value="MFS general substrate transporter like domains"/>
    <property type="match status" value="2"/>
</dbReference>
<evidence type="ECO:0000256" key="6">
    <source>
        <dbReference type="SAM" id="Phobius"/>
    </source>
</evidence>
<feature type="transmembrane region" description="Helical" evidence="6">
    <location>
        <begin position="476"/>
        <end position="501"/>
    </location>
</feature>
<organism evidence="8 9">
    <name type="scientific">Rhypophila decipiens</name>
    <dbReference type="NCBI Taxonomy" id="261697"/>
    <lineage>
        <taxon>Eukaryota</taxon>
        <taxon>Fungi</taxon>
        <taxon>Dikarya</taxon>
        <taxon>Ascomycota</taxon>
        <taxon>Pezizomycotina</taxon>
        <taxon>Sordariomycetes</taxon>
        <taxon>Sordariomycetidae</taxon>
        <taxon>Sordariales</taxon>
        <taxon>Naviculisporaceae</taxon>
        <taxon>Rhypophila</taxon>
    </lineage>
</organism>
<dbReference type="InterPro" id="IPR020846">
    <property type="entry name" value="MFS_dom"/>
</dbReference>
<reference evidence="8" key="2">
    <citation type="submission" date="2023-05" db="EMBL/GenBank/DDBJ databases">
        <authorList>
            <consortium name="Lawrence Berkeley National Laboratory"/>
            <person name="Steindorff A."/>
            <person name="Hensen N."/>
            <person name="Bonometti L."/>
            <person name="Westerberg I."/>
            <person name="Brannstrom I.O."/>
            <person name="Guillou S."/>
            <person name="Cros-Aarteil S."/>
            <person name="Calhoun S."/>
            <person name="Haridas S."/>
            <person name="Kuo A."/>
            <person name="Mondo S."/>
            <person name="Pangilinan J."/>
            <person name="Riley R."/>
            <person name="Labutti K."/>
            <person name="Andreopoulos B."/>
            <person name="Lipzen A."/>
            <person name="Chen C."/>
            <person name="Yanf M."/>
            <person name="Daum C."/>
            <person name="Ng V."/>
            <person name="Clum A."/>
            <person name="Ohm R."/>
            <person name="Martin F."/>
            <person name="Silar P."/>
            <person name="Natvig D."/>
            <person name="Lalanne C."/>
            <person name="Gautier V."/>
            <person name="Ament-Velasquez S.L."/>
            <person name="Kruys A."/>
            <person name="Hutchinson M.I."/>
            <person name="Powell A.J."/>
            <person name="Barry K."/>
            <person name="Miller A.N."/>
            <person name="Grigoriev I.V."/>
            <person name="Debuchy R."/>
            <person name="Gladieux P."/>
            <person name="Thoren M.H."/>
            <person name="Johannesson H."/>
        </authorList>
    </citation>
    <scope>NUCLEOTIDE SEQUENCE</scope>
    <source>
        <strain evidence="8">PSN293</strain>
    </source>
</reference>
<dbReference type="PANTHER" id="PTHR23501">
    <property type="entry name" value="MAJOR FACILITATOR SUPERFAMILY"/>
    <property type="match status" value="1"/>
</dbReference>
<keyword evidence="9" id="KW-1185">Reference proteome</keyword>
<feature type="transmembrane region" description="Helical" evidence="6">
    <location>
        <begin position="150"/>
        <end position="171"/>
    </location>
</feature>
<dbReference type="InterPro" id="IPR036259">
    <property type="entry name" value="MFS_trans_sf"/>
</dbReference>
<dbReference type="SUPFAM" id="SSF103473">
    <property type="entry name" value="MFS general substrate transporter"/>
    <property type="match status" value="1"/>
</dbReference>
<dbReference type="AlphaFoldDB" id="A0AAN7B3I8"/>
<feature type="transmembrane region" description="Helical" evidence="6">
    <location>
        <begin position="177"/>
        <end position="201"/>
    </location>
</feature>
<feature type="transmembrane region" description="Helical" evidence="6">
    <location>
        <begin position="349"/>
        <end position="376"/>
    </location>
</feature>
<comment type="subcellular location">
    <subcellularLocation>
        <location evidence="1">Membrane</location>
        <topology evidence="1">Multi-pass membrane protein</topology>
    </subcellularLocation>
</comment>
<accession>A0AAN7B3I8</accession>
<dbReference type="GO" id="GO:0000329">
    <property type="term" value="C:fungal-type vacuole membrane"/>
    <property type="evidence" value="ECO:0007669"/>
    <property type="project" value="TreeGrafter"/>
</dbReference>
<feature type="transmembrane region" description="Helical" evidence="6">
    <location>
        <begin position="242"/>
        <end position="263"/>
    </location>
</feature>
<dbReference type="PROSITE" id="PS00217">
    <property type="entry name" value="SUGAR_TRANSPORT_2"/>
    <property type="match status" value="1"/>
</dbReference>
<dbReference type="Proteomes" id="UP001301769">
    <property type="component" value="Unassembled WGS sequence"/>
</dbReference>
<protein>
    <submittedName>
        <fullName evidence="8">Major facilitator superfamily domain-containing protein</fullName>
    </submittedName>
</protein>
<keyword evidence="3 6" id="KW-1133">Transmembrane helix</keyword>
<evidence type="ECO:0000256" key="3">
    <source>
        <dbReference type="ARBA" id="ARBA00022989"/>
    </source>
</evidence>
<keyword evidence="2 6" id="KW-0812">Transmembrane</keyword>
<reference evidence="8" key="1">
    <citation type="journal article" date="2023" name="Mol. Phylogenet. Evol.">
        <title>Genome-scale phylogeny and comparative genomics of the fungal order Sordariales.</title>
        <authorList>
            <person name="Hensen N."/>
            <person name="Bonometti L."/>
            <person name="Westerberg I."/>
            <person name="Brannstrom I.O."/>
            <person name="Guillou S."/>
            <person name="Cros-Aarteil S."/>
            <person name="Calhoun S."/>
            <person name="Haridas S."/>
            <person name="Kuo A."/>
            <person name="Mondo S."/>
            <person name="Pangilinan J."/>
            <person name="Riley R."/>
            <person name="LaButti K."/>
            <person name="Andreopoulos B."/>
            <person name="Lipzen A."/>
            <person name="Chen C."/>
            <person name="Yan M."/>
            <person name="Daum C."/>
            <person name="Ng V."/>
            <person name="Clum A."/>
            <person name="Steindorff A."/>
            <person name="Ohm R.A."/>
            <person name="Martin F."/>
            <person name="Silar P."/>
            <person name="Natvig D.O."/>
            <person name="Lalanne C."/>
            <person name="Gautier V."/>
            <person name="Ament-Velasquez S.L."/>
            <person name="Kruys A."/>
            <person name="Hutchinson M.I."/>
            <person name="Powell A.J."/>
            <person name="Barry K."/>
            <person name="Miller A.N."/>
            <person name="Grigoriev I.V."/>
            <person name="Debuchy R."/>
            <person name="Gladieux P."/>
            <person name="Hiltunen Thoren M."/>
            <person name="Johannesson H."/>
        </authorList>
    </citation>
    <scope>NUCLEOTIDE SEQUENCE</scope>
    <source>
        <strain evidence="8">PSN293</strain>
    </source>
</reference>
<feature type="compositionally biased region" description="Polar residues" evidence="5">
    <location>
        <begin position="21"/>
        <end position="53"/>
    </location>
</feature>
<evidence type="ECO:0000256" key="5">
    <source>
        <dbReference type="SAM" id="MobiDB-lite"/>
    </source>
</evidence>
<sequence>MTVTSAADDTGHHAQHGGDNESFSTAATYTATENTPLLGSQTPISSDTVNDCSALTDPEDGVTQALSDQDEDASSISSSDETWSRGRAVCIILSMWALIFLQASNMSGITTTQSTIAADLDAYEYAMWFTSSYMMTMSSISPLMGRLSMIFTPGTMILISSFFFSAGAVVTSQAQSFAVFILGRILVGVGGGGILTLAMILVIQLTSKKRRGLWIGLTNAGFTVSVSMGALIFGALLPVMGWRALFLVQCPIGILGGLGVYMSMPSSILRAKGFKETKTTAQKLASIDYAGAVTLTLTTVLFLYGLAGTQIQPTPILISLPCLFLFLFIESRAPDPILPLSILRSRGILLSCIAQLFLMAVRWTVLFYAPIFVLAVRGLSPAMAGSVLIPTNIGFGLGGLVVGWLHIRRSGDFYSPSLITIVSFAAFILSLAYTSNLETGWWVYILMLFGNGWSTGAQLNYSLAHLLHLSRPETHFIVTGLLATFRGFAGSFGTSIGGGVFNRTLRGLLGQGFRRLDGGGQLSKAREELIKVLIGSPAKVYEEGLLNAAEREIAVLGYEATLRVLYTGAAAVCVLVFVLQAGTGWNAPRPVVSEEDIEDEVEEAVADGL</sequence>
<feature type="transmembrane region" description="Helical" evidence="6">
    <location>
        <begin position="417"/>
        <end position="435"/>
    </location>
</feature>
<dbReference type="InterPro" id="IPR005829">
    <property type="entry name" value="Sugar_transporter_CS"/>
</dbReference>
<evidence type="ECO:0000259" key="7">
    <source>
        <dbReference type="PROSITE" id="PS50850"/>
    </source>
</evidence>
<dbReference type="Pfam" id="PF07690">
    <property type="entry name" value="MFS_1"/>
    <property type="match status" value="1"/>
</dbReference>
<dbReference type="PANTHER" id="PTHR23501:SF6">
    <property type="entry name" value="MULTIDRUG TRANSPORTER, PUTATIVE (AFU_ORTHOLOGUE AFUA_3G14560)-RELATED"/>
    <property type="match status" value="1"/>
</dbReference>
<gene>
    <name evidence="8" type="ORF">QBC37DRAFT_426976</name>
</gene>
<evidence type="ECO:0000256" key="4">
    <source>
        <dbReference type="ARBA" id="ARBA00023136"/>
    </source>
</evidence>
<feature type="transmembrane region" description="Helical" evidence="6">
    <location>
        <begin position="441"/>
        <end position="464"/>
    </location>
</feature>
<comment type="caution">
    <text evidence="8">The sequence shown here is derived from an EMBL/GenBank/DDBJ whole genome shotgun (WGS) entry which is preliminary data.</text>
</comment>
<evidence type="ECO:0000256" key="2">
    <source>
        <dbReference type="ARBA" id="ARBA00022692"/>
    </source>
</evidence>
<evidence type="ECO:0000313" key="8">
    <source>
        <dbReference type="EMBL" id="KAK4211446.1"/>
    </source>
</evidence>
<feature type="region of interest" description="Disordered" evidence="5">
    <location>
        <begin position="1"/>
        <end position="79"/>
    </location>
</feature>
<dbReference type="PROSITE" id="PS50850">
    <property type="entry name" value="MFS"/>
    <property type="match status" value="1"/>
</dbReference>